<name>A0ABD1ZTH2_VESSQ</name>
<dbReference type="Gene3D" id="3.80.10.10">
    <property type="entry name" value="Ribonuclease Inhibitor"/>
    <property type="match status" value="1"/>
</dbReference>
<keyword evidence="2" id="KW-1185">Reference proteome</keyword>
<gene>
    <name evidence="1" type="ORF">V1478_018681</name>
</gene>
<evidence type="ECO:0000313" key="1">
    <source>
        <dbReference type="EMBL" id="KAL2711660.1"/>
    </source>
</evidence>
<comment type="caution">
    <text evidence="1">The sequence shown here is derived from an EMBL/GenBank/DDBJ whole genome shotgun (WGS) entry which is preliminary data.</text>
</comment>
<sequence>MICEQLTKLNTLDIVARKKLIDNLEEIIFKHNTLETLCLENLSLTRVEGIRLVSALYNSRKTMKYLYCWRAFKRKEGPLLVDIQNVTGSGLYTDKIPRKCDWFRVIGCLESLNTLSVNYAYIATPTGDLLINLANHFLDNRILGSKWQWLQLLCLEEEIPNEVNPDYGVGGYRIPDVAWMEARLWAPALKVQYVFIGLPEYDRHKMFFSRHTPMHTFALSSDIDLRFRQPWFLECTIKSLYTWYSKTLVFLNLQLWHQRDNLDFQLKNLFLRLPALQTFEFTGEIRMLATLCTMCCQVRARKCNVNCVNIHLQKVIHDEVNNDDFVKGVQYLLICFKKDFSEMNVTFEIDFYIS</sequence>
<dbReference type="EMBL" id="JAUDFV010000173">
    <property type="protein sequence ID" value="KAL2711660.1"/>
    <property type="molecule type" value="Genomic_DNA"/>
</dbReference>
<accession>A0ABD1ZTH2</accession>
<proteinExistence type="predicted"/>
<organism evidence="1 2">
    <name type="scientific">Vespula squamosa</name>
    <name type="common">Southern yellow jacket</name>
    <name type="synonym">Wasp</name>
    <dbReference type="NCBI Taxonomy" id="30214"/>
    <lineage>
        <taxon>Eukaryota</taxon>
        <taxon>Metazoa</taxon>
        <taxon>Ecdysozoa</taxon>
        <taxon>Arthropoda</taxon>
        <taxon>Hexapoda</taxon>
        <taxon>Insecta</taxon>
        <taxon>Pterygota</taxon>
        <taxon>Neoptera</taxon>
        <taxon>Endopterygota</taxon>
        <taxon>Hymenoptera</taxon>
        <taxon>Apocrita</taxon>
        <taxon>Aculeata</taxon>
        <taxon>Vespoidea</taxon>
        <taxon>Vespidae</taxon>
        <taxon>Vespinae</taxon>
        <taxon>Vespula</taxon>
    </lineage>
</organism>
<reference evidence="1 2" key="1">
    <citation type="journal article" date="2024" name="Ann. Entomol. Soc. Am.">
        <title>Genomic analyses of the southern and eastern yellowjacket wasps (Hymenoptera: Vespidae) reveal evolutionary signatures of social life.</title>
        <authorList>
            <person name="Catto M.A."/>
            <person name="Caine P.B."/>
            <person name="Orr S.E."/>
            <person name="Hunt B.G."/>
            <person name="Goodisman M.A.D."/>
        </authorList>
    </citation>
    <scope>NUCLEOTIDE SEQUENCE [LARGE SCALE GENOMIC DNA]</scope>
    <source>
        <strain evidence="1">233</strain>
        <tissue evidence="1">Head and thorax</tissue>
    </source>
</reference>
<dbReference type="InterPro" id="IPR032675">
    <property type="entry name" value="LRR_dom_sf"/>
</dbReference>
<evidence type="ECO:0000313" key="2">
    <source>
        <dbReference type="Proteomes" id="UP001607302"/>
    </source>
</evidence>
<protein>
    <submittedName>
        <fullName evidence="1">Uncharacterized protein</fullName>
    </submittedName>
</protein>
<dbReference type="Proteomes" id="UP001607302">
    <property type="component" value="Unassembled WGS sequence"/>
</dbReference>
<dbReference type="AlphaFoldDB" id="A0ABD1ZTH2"/>